<evidence type="ECO:0000256" key="1">
    <source>
        <dbReference type="SAM" id="MobiDB-lite"/>
    </source>
</evidence>
<evidence type="ECO:0000313" key="3">
    <source>
        <dbReference type="EMBL" id="MQY05588.1"/>
    </source>
</evidence>
<dbReference type="AlphaFoldDB" id="A0A7K0BWP7"/>
<protein>
    <recommendedName>
        <fullName evidence="2">Spondin domain-containing protein</fullName>
    </recommendedName>
</protein>
<dbReference type="EMBL" id="WEGH01000002">
    <property type="protein sequence ID" value="MQY05588.1"/>
    <property type="molecule type" value="Genomic_DNA"/>
</dbReference>
<sequence>MDRQTPLPYPFDGGYENGYSGSGADGLRAARDAARQMAGGEPSPPGGCVAARFRLPKVGGGR</sequence>
<comment type="caution">
    <text evidence="3">The sequence shown here is derived from an EMBL/GenBank/DDBJ whole genome shotgun (WGS) entry which is preliminary data.</text>
</comment>
<organism evidence="3 4">
    <name type="scientific">Actinomadura macrotermitis</name>
    <dbReference type="NCBI Taxonomy" id="2585200"/>
    <lineage>
        <taxon>Bacteria</taxon>
        <taxon>Bacillati</taxon>
        <taxon>Actinomycetota</taxon>
        <taxon>Actinomycetes</taxon>
        <taxon>Streptosporangiales</taxon>
        <taxon>Thermomonosporaceae</taxon>
        <taxon>Actinomadura</taxon>
    </lineage>
</organism>
<accession>A0A7K0BWP7</accession>
<dbReference type="Proteomes" id="UP000487268">
    <property type="component" value="Unassembled WGS sequence"/>
</dbReference>
<dbReference type="PROSITE" id="PS51020">
    <property type="entry name" value="SPONDIN"/>
    <property type="match status" value="1"/>
</dbReference>
<feature type="domain" description="Spondin" evidence="2">
    <location>
        <begin position="1"/>
        <end position="45"/>
    </location>
</feature>
<name>A0A7K0BWP7_9ACTN</name>
<evidence type="ECO:0000313" key="4">
    <source>
        <dbReference type="Proteomes" id="UP000487268"/>
    </source>
</evidence>
<proteinExistence type="predicted"/>
<feature type="region of interest" description="Disordered" evidence="1">
    <location>
        <begin position="1"/>
        <end position="23"/>
    </location>
</feature>
<keyword evidence="4" id="KW-1185">Reference proteome</keyword>
<dbReference type="RefSeq" id="WP_153533709.1">
    <property type="nucleotide sequence ID" value="NZ_WEGH01000002.1"/>
</dbReference>
<gene>
    <name evidence="3" type="ORF">ACRB68_36650</name>
</gene>
<evidence type="ECO:0000259" key="2">
    <source>
        <dbReference type="PROSITE" id="PS51020"/>
    </source>
</evidence>
<dbReference type="InterPro" id="IPR009465">
    <property type="entry name" value="Spondin_N"/>
</dbReference>
<reference evidence="3 4" key="1">
    <citation type="submission" date="2019-10" db="EMBL/GenBank/DDBJ databases">
        <title>Actinomadura rubteroloni sp. nov. and Actinomadura macrotermitis sp. nov., isolated from the gut of fungus growing-termite Macrotermes natalensis.</title>
        <authorList>
            <person name="Benndorf R."/>
            <person name="Martin K."/>
            <person name="Kuefner M."/>
            <person name="De Beer W."/>
            <person name="Kaster A.-K."/>
            <person name="Vollmers J."/>
            <person name="Poulsen M."/>
            <person name="Beemelmanns C."/>
        </authorList>
    </citation>
    <scope>NUCLEOTIDE SEQUENCE [LARGE SCALE GENOMIC DNA]</scope>
    <source>
        <strain evidence="3 4">RB68</strain>
    </source>
</reference>
<feature type="region of interest" description="Disordered" evidence="1">
    <location>
        <begin position="37"/>
        <end position="62"/>
    </location>
</feature>